<accession>A0A3N4JW48</accession>
<evidence type="ECO:0000313" key="1">
    <source>
        <dbReference type="EMBL" id="RPB02584.1"/>
    </source>
</evidence>
<dbReference type="EMBL" id="ML120367">
    <property type="protein sequence ID" value="RPB02584.1"/>
    <property type="molecule type" value="Genomic_DNA"/>
</dbReference>
<protein>
    <submittedName>
        <fullName evidence="1">Uncharacterized protein</fullName>
    </submittedName>
</protein>
<evidence type="ECO:0000313" key="2">
    <source>
        <dbReference type="Proteomes" id="UP000276215"/>
    </source>
</evidence>
<gene>
    <name evidence="1" type="ORF">L873DRAFT_1802038</name>
</gene>
<dbReference type="Proteomes" id="UP000276215">
    <property type="component" value="Unassembled WGS sequence"/>
</dbReference>
<proteinExistence type="predicted"/>
<dbReference type="AlphaFoldDB" id="A0A3N4JW48"/>
<reference evidence="1 2" key="1">
    <citation type="journal article" date="2018" name="Nat. Ecol. Evol.">
        <title>Pezizomycetes genomes reveal the molecular basis of ectomycorrhizal truffle lifestyle.</title>
        <authorList>
            <person name="Murat C."/>
            <person name="Payen T."/>
            <person name="Noel B."/>
            <person name="Kuo A."/>
            <person name="Morin E."/>
            <person name="Chen J."/>
            <person name="Kohler A."/>
            <person name="Krizsan K."/>
            <person name="Balestrini R."/>
            <person name="Da Silva C."/>
            <person name="Montanini B."/>
            <person name="Hainaut M."/>
            <person name="Levati E."/>
            <person name="Barry K.W."/>
            <person name="Belfiori B."/>
            <person name="Cichocki N."/>
            <person name="Clum A."/>
            <person name="Dockter R.B."/>
            <person name="Fauchery L."/>
            <person name="Guy J."/>
            <person name="Iotti M."/>
            <person name="Le Tacon F."/>
            <person name="Lindquist E.A."/>
            <person name="Lipzen A."/>
            <person name="Malagnac F."/>
            <person name="Mello A."/>
            <person name="Molinier V."/>
            <person name="Miyauchi S."/>
            <person name="Poulain J."/>
            <person name="Riccioni C."/>
            <person name="Rubini A."/>
            <person name="Sitrit Y."/>
            <person name="Splivallo R."/>
            <person name="Traeger S."/>
            <person name="Wang M."/>
            <person name="Zifcakova L."/>
            <person name="Wipf D."/>
            <person name="Zambonelli A."/>
            <person name="Paolocci F."/>
            <person name="Nowrousian M."/>
            <person name="Ottonello S."/>
            <person name="Baldrian P."/>
            <person name="Spatafora J.W."/>
            <person name="Henrissat B."/>
            <person name="Nagy L.G."/>
            <person name="Aury J.M."/>
            <person name="Wincker P."/>
            <person name="Grigoriev I.V."/>
            <person name="Bonfante P."/>
            <person name="Martin F.M."/>
        </authorList>
    </citation>
    <scope>NUCLEOTIDE SEQUENCE [LARGE SCALE GENOMIC DNA]</scope>
    <source>
        <strain evidence="1 2">120613-1</strain>
    </source>
</reference>
<sequence length="54" mass="6262">MWLLPYCLDCRCWFTVYFFIAHIESNVAGAIKWAYKASSSATQFIANDLQLLLQ</sequence>
<organism evidence="1 2">
    <name type="scientific">Choiromyces venosus 120613-1</name>
    <dbReference type="NCBI Taxonomy" id="1336337"/>
    <lineage>
        <taxon>Eukaryota</taxon>
        <taxon>Fungi</taxon>
        <taxon>Dikarya</taxon>
        <taxon>Ascomycota</taxon>
        <taxon>Pezizomycotina</taxon>
        <taxon>Pezizomycetes</taxon>
        <taxon>Pezizales</taxon>
        <taxon>Tuberaceae</taxon>
        <taxon>Choiromyces</taxon>
    </lineage>
</organism>
<name>A0A3N4JW48_9PEZI</name>
<keyword evidence="2" id="KW-1185">Reference proteome</keyword>